<dbReference type="InterPro" id="IPR010071">
    <property type="entry name" value="AA_adenyl_dom"/>
</dbReference>
<dbReference type="InterPro" id="IPR020845">
    <property type="entry name" value="AMP-binding_CS"/>
</dbReference>
<dbReference type="PANTHER" id="PTHR45527">
    <property type="entry name" value="NONRIBOSOMAL PEPTIDE SYNTHETASE"/>
    <property type="match status" value="1"/>
</dbReference>
<dbReference type="Gene3D" id="3.30.300.30">
    <property type="match status" value="1"/>
</dbReference>
<feature type="domain" description="AMP-binding enzyme C-terminal" evidence="2">
    <location>
        <begin position="310"/>
        <end position="377"/>
    </location>
</feature>
<sequence>VVVADRAGEGVTVGLDEEAEAIAARPSDNLGLAVPVGATAYIIYTSGSTGRPKGVAVTHANVAELFDATEERFTPGSGDVWTLFHSYTFDFSVWEMWGALLYGGRLVVVPKEVARSPEDFARLLQRERVTCLSQTPSAFGQLVGLFEEEPRVLDDLRLIVFGGEALQPHHVRRWFATGAGPNARLCNMYGITETTVHVTAYDITPETPFDRSVIGKPLPHLSAEVLDRHGRAVPDGVPGELYVGGFGVTGVYVGRPRLTASRFVPDPARPGARRYRSGDLVRRLPGGDLEYLGRIDDQVKIRGFRIEPGEIQRVLDGHATVRSCVVVVREGRLLAYVVPRDGWPGAAELRAHLARLLPEYMVPSAVVALDHIPLTAN</sequence>
<evidence type="ECO:0000259" key="1">
    <source>
        <dbReference type="Pfam" id="PF00501"/>
    </source>
</evidence>
<protein>
    <submittedName>
        <fullName evidence="3">Amino acid adenylation domain-containing protein</fullName>
    </submittedName>
</protein>
<dbReference type="Pfam" id="PF13193">
    <property type="entry name" value="AMP-binding_C"/>
    <property type="match status" value="1"/>
</dbReference>
<evidence type="ECO:0000259" key="2">
    <source>
        <dbReference type="Pfam" id="PF13193"/>
    </source>
</evidence>
<organism evidence="3 4">
    <name type="scientific">Streptosporangium algeriense</name>
    <dbReference type="NCBI Taxonomy" id="1682748"/>
    <lineage>
        <taxon>Bacteria</taxon>
        <taxon>Bacillati</taxon>
        <taxon>Actinomycetota</taxon>
        <taxon>Actinomycetes</taxon>
        <taxon>Streptosporangiales</taxon>
        <taxon>Streptosporangiaceae</taxon>
        <taxon>Streptosporangium</taxon>
    </lineage>
</organism>
<feature type="non-terminal residue" evidence="3">
    <location>
        <position position="377"/>
    </location>
</feature>
<reference evidence="4" key="1">
    <citation type="journal article" date="2019" name="Int. J. Syst. Evol. Microbiol.">
        <title>The Global Catalogue of Microorganisms (GCM) 10K type strain sequencing project: providing services to taxonomists for standard genome sequencing and annotation.</title>
        <authorList>
            <consortium name="The Broad Institute Genomics Platform"/>
            <consortium name="The Broad Institute Genome Sequencing Center for Infectious Disease"/>
            <person name="Wu L."/>
            <person name="Ma J."/>
        </authorList>
    </citation>
    <scope>NUCLEOTIDE SEQUENCE [LARGE SCALE GENOMIC DNA]</scope>
    <source>
        <strain evidence="4">CCUG 62974</strain>
    </source>
</reference>
<dbReference type="NCBIfam" id="TIGR01733">
    <property type="entry name" value="AA-adenyl-dom"/>
    <property type="match status" value="1"/>
</dbReference>
<dbReference type="SUPFAM" id="SSF56801">
    <property type="entry name" value="Acetyl-CoA synthetase-like"/>
    <property type="match status" value="1"/>
</dbReference>
<feature type="domain" description="AMP-dependent synthetase/ligase" evidence="1">
    <location>
        <begin position="37"/>
        <end position="252"/>
    </location>
</feature>
<name>A0ABW3E472_9ACTN</name>
<dbReference type="PANTHER" id="PTHR45527:SF14">
    <property type="entry name" value="PLIPASTATIN SYNTHASE SUBUNIT B"/>
    <property type="match status" value="1"/>
</dbReference>
<dbReference type="InterPro" id="IPR042099">
    <property type="entry name" value="ANL_N_sf"/>
</dbReference>
<feature type="non-terminal residue" evidence="3">
    <location>
        <position position="1"/>
    </location>
</feature>
<dbReference type="Pfam" id="PF00501">
    <property type="entry name" value="AMP-binding"/>
    <property type="match status" value="1"/>
</dbReference>
<comment type="caution">
    <text evidence="3">The sequence shown here is derived from an EMBL/GenBank/DDBJ whole genome shotgun (WGS) entry which is preliminary data.</text>
</comment>
<proteinExistence type="predicted"/>
<dbReference type="EMBL" id="JBHTHX010002074">
    <property type="protein sequence ID" value="MFD0889867.1"/>
    <property type="molecule type" value="Genomic_DNA"/>
</dbReference>
<keyword evidence="4" id="KW-1185">Reference proteome</keyword>
<dbReference type="InterPro" id="IPR025110">
    <property type="entry name" value="AMP-bd_C"/>
</dbReference>
<dbReference type="InterPro" id="IPR045851">
    <property type="entry name" value="AMP-bd_C_sf"/>
</dbReference>
<dbReference type="Proteomes" id="UP001597024">
    <property type="component" value="Unassembled WGS sequence"/>
</dbReference>
<gene>
    <name evidence="3" type="ORF">ACFQ08_35450</name>
</gene>
<evidence type="ECO:0000313" key="3">
    <source>
        <dbReference type="EMBL" id="MFD0889867.1"/>
    </source>
</evidence>
<evidence type="ECO:0000313" key="4">
    <source>
        <dbReference type="Proteomes" id="UP001597024"/>
    </source>
</evidence>
<dbReference type="InterPro" id="IPR000873">
    <property type="entry name" value="AMP-dep_synth/lig_dom"/>
</dbReference>
<dbReference type="PROSITE" id="PS00455">
    <property type="entry name" value="AMP_BINDING"/>
    <property type="match status" value="1"/>
</dbReference>
<dbReference type="Gene3D" id="3.40.50.12780">
    <property type="entry name" value="N-terminal domain of ligase-like"/>
    <property type="match status" value="1"/>
</dbReference>
<accession>A0ABW3E472</accession>